<keyword evidence="1" id="KW-0175">Coiled coil</keyword>
<keyword evidence="2" id="KW-0472">Membrane</keyword>
<evidence type="ECO:0008006" key="5">
    <source>
        <dbReference type="Google" id="ProtNLM"/>
    </source>
</evidence>
<dbReference type="AlphaFoldDB" id="A0A5C8HMW8"/>
<keyword evidence="2" id="KW-0812">Transmembrane</keyword>
<organism evidence="3 4">
    <name type="scientific">Microbacterium mitrae</name>
    <dbReference type="NCBI Taxonomy" id="664640"/>
    <lineage>
        <taxon>Bacteria</taxon>
        <taxon>Bacillati</taxon>
        <taxon>Actinomycetota</taxon>
        <taxon>Actinomycetes</taxon>
        <taxon>Micrococcales</taxon>
        <taxon>Microbacteriaceae</taxon>
        <taxon>Microbacterium</taxon>
    </lineage>
</organism>
<keyword evidence="2" id="KW-1133">Transmembrane helix</keyword>
<dbReference type="EMBL" id="VRSW01000004">
    <property type="protein sequence ID" value="TXK03559.1"/>
    <property type="molecule type" value="Genomic_DNA"/>
</dbReference>
<keyword evidence="4" id="KW-1185">Reference proteome</keyword>
<evidence type="ECO:0000313" key="4">
    <source>
        <dbReference type="Proteomes" id="UP000321196"/>
    </source>
</evidence>
<dbReference type="OrthoDB" id="3268648at2"/>
<dbReference type="Gene3D" id="2.40.420.20">
    <property type="match status" value="1"/>
</dbReference>
<protein>
    <recommendedName>
        <fullName evidence="5">HlyD family efflux transporter periplasmic adaptor subunit</fullName>
    </recommendedName>
</protein>
<evidence type="ECO:0000256" key="2">
    <source>
        <dbReference type="SAM" id="Phobius"/>
    </source>
</evidence>
<evidence type="ECO:0000256" key="1">
    <source>
        <dbReference type="SAM" id="Coils"/>
    </source>
</evidence>
<feature type="coiled-coil region" evidence="1">
    <location>
        <begin position="210"/>
        <end position="264"/>
    </location>
</feature>
<proteinExistence type="predicted"/>
<evidence type="ECO:0000313" key="3">
    <source>
        <dbReference type="EMBL" id="TXK03559.1"/>
    </source>
</evidence>
<reference evidence="3 4" key="1">
    <citation type="submission" date="2019-08" db="EMBL/GenBank/DDBJ databases">
        <authorList>
            <person name="Dong K."/>
        </authorList>
    </citation>
    <scope>NUCLEOTIDE SEQUENCE [LARGE SCALE GENOMIC DNA]</scope>
    <source>
        <strain evidence="3 4">M4-8</strain>
    </source>
</reference>
<name>A0A5C8HMW8_9MICO</name>
<sequence length="516" mass="53012">MEFDELTAAAGDAEKGKKGSGWSRVFRGNKGLWISAVVAIVALIGGLLIGHFITSPADAANNAKAPDAGLITVPVEYGKLSNDVTIRSDISFADSVDVKLDTSSFSGGAIVTGQVPAVGTELKALSIVAEISGRPVFVLPGDLPSYRTLRIGVSGPDVLQLKQALASVGIAAGDVSNNVFDQALADGIAALYAQVGYPLPPSDEGADDGYRAAQQAVTDAQTNVNQAQAAYDKAASGTVDPVALKQADNAVASAKRTLADLEAKTGEERSESAIGDARDNLALAQLQRDQLFVAADTSSEWSALESARAGLSSAQESLEDARQAVQPYLPSSEVLYLTQLPRLVNEVNIARGSAPEGVAMTVSGATLELAGSVAAADGKLLAVGTVATFAMPDDSEHTATITKVEPGKNATDRWSVTLEPAPFTAEQIQQVQGSNVRVQIPVGATEGDVLSVPPSALTAGPGGESRVEVVVGDPRDGEDAETRLVTVETGLAAGGYVEVKPIKGELEEGDLVVVGS</sequence>
<gene>
    <name evidence="3" type="ORF">FVP60_11615</name>
</gene>
<accession>A0A5C8HMW8</accession>
<dbReference type="Proteomes" id="UP000321196">
    <property type="component" value="Unassembled WGS sequence"/>
</dbReference>
<comment type="caution">
    <text evidence="3">The sequence shown here is derived from an EMBL/GenBank/DDBJ whole genome shotgun (WGS) entry which is preliminary data.</text>
</comment>
<feature type="transmembrane region" description="Helical" evidence="2">
    <location>
        <begin position="32"/>
        <end position="53"/>
    </location>
</feature>